<evidence type="ECO:0000313" key="3">
    <source>
        <dbReference type="Proteomes" id="UP000236291"/>
    </source>
</evidence>
<accession>A0A2K3KXL5</accession>
<protein>
    <submittedName>
        <fullName evidence="2">Uncharacterized protein</fullName>
    </submittedName>
</protein>
<reference evidence="2 3" key="1">
    <citation type="journal article" date="2014" name="Am. J. Bot.">
        <title>Genome assembly and annotation for red clover (Trifolium pratense; Fabaceae).</title>
        <authorList>
            <person name="Istvanek J."/>
            <person name="Jaros M."/>
            <person name="Krenek A."/>
            <person name="Repkova J."/>
        </authorList>
    </citation>
    <scope>NUCLEOTIDE SEQUENCE [LARGE SCALE GENOMIC DNA]</scope>
    <source>
        <strain evidence="3">cv. Tatra</strain>
        <tissue evidence="2">Young leaves</tissue>
    </source>
</reference>
<dbReference type="EMBL" id="ASHM01117886">
    <property type="protein sequence ID" value="PNX71027.1"/>
    <property type="molecule type" value="Genomic_DNA"/>
</dbReference>
<feature type="non-terminal residue" evidence="2">
    <location>
        <position position="1"/>
    </location>
</feature>
<organism evidence="2 3">
    <name type="scientific">Trifolium pratense</name>
    <name type="common">Red clover</name>
    <dbReference type="NCBI Taxonomy" id="57577"/>
    <lineage>
        <taxon>Eukaryota</taxon>
        <taxon>Viridiplantae</taxon>
        <taxon>Streptophyta</taxon>
        <taxon>Embryophyta</taxon>
        <taxon>Tracheophyta</taxon>
        <taxon>Spermatophyta</taxon>
        <taxon>Magnoliopsida</taxon>
        <taxon>eudicotyledons</taxon>
        <taxon>Gunneridae</taxon>
        <taxon>Pentapetalae</taxon>
        <taxon>rosids</taxon>
        <taxon>fabids</taxon>
        <taxon>Fabales</taxon>
        <taxon>Fabaceae</taxon>
        <taxon>Papilionoideae</taxon>
        <taxon>50 kb inversion clade</taxon>
        <taxon>NPAAA clade</taxon>
        <taxon>Hologalegina</taxon>
        <taxon>IRL clade</taxon>
        <taxon>Trifolieae</taxon>
        <taxon>Trifolium</taxon>
    </lineage>
</organism>
<dbReference type="Proteomes" id="UP000236291">
    <property type="component" value="Unassembled WGS sequence"/>
</dbReference>
<gene>
    <name evidence="2" type="ORF">L195_g057983</name>
</gene>
<evidence type="ECO:0000256" key="1">
    <source>
        <dbReference type="SAM" id="MobiDB-lite"/>
    </source>
</evidence>
<comment type="caution">
    <text evidence="2">The sequence shown here is derived from an EMBL/GenBank/DDBJ whole genome shotgun (WGS) entry which is preliminary data.</text>
</comment>
<sequence>GNWQRDDSKLRPKEQTSRSQAYATRPTHRH</sequence>
<proteinExistence type="predicted"/>
<evidence type="ECO:0000313" key="2">
    <source>
        <dbReference type="EMBL" id="PNX71027.1"/>
    </source>
</evidence>
<dbReference type="AlphaFoldDB" id="A0A2K3KXL5"/>
<feature type="compositionally biased region" description="Basic and acidic residues" evidence="1">
    <location>
        <begin position="1"/>
        <end position="16"/>
    </location>
</feature>
<feature type="region of interest" description="Disordered" evidence="1">
    <location>
        <begin position="1"/>
        <end position="30"/>
    </location>
</feature>
<name>A0A2K3KXL5_TRIPR</name>
<reference evidence="2 3" key="2">
    <citation type="journal article" date="2017" name="Front. Plant Sci.">
        <title>Gene Classification and Mining of Molecular Markers Useful in Red Clover (Trifolium pratense) Breeding.</title>
        <authorList>
            <person name="Istvanek J."/>
            <person name="Dluhosova J."/>
            <person name="Dluhos P."/>
            <person name="Patkova L."/>
            <person name="Nedelnik J."/>
            <person name="Repkova J."/>
        </authorList>
    </citation>
    <scope>NUCLEOTIDE SEQUENCE [LARGE SCALE GENOMIC DNA]</scope>
    <source>
        <strain evidence="3">cv. Tatra</strain>
        <tissue evidence="2">Young leaves</tissue>
    </source>
</reference>